<dbReference type="Pfam" id="PF12697">
    <property type="entry name" value="Abhydrolase_6"/>
    <property type="match status" value="1"/>
</dbReference>
<feature type="domain" description="AB hydrolase-1" evidence="1">
    <location>
        <begin position="18"/>
        <end position="252"/>
    </location>
</feature>
<dbReference type="GO" id="GO:0003824">
    <property type="term" value="F:catalytic activity"/>
    <property type="evidence" value="ECO:0007669"/>
    <property type="project" value="UniProtKB-ARBA"/>
</dbReference>
<dbReference type="STRING" id="1784.VC42_26050"/>
<accession>A0A1X0XYJ5</accession>
<dbReference type="RefSeq" id="WP_084952453.1">
    <property type="nucleotide sequence ID" value="NZ_MZZM01000025.1"/>
</dbReference>
<dbReference type="PRINTS" id="PR00111">
    <property type="entry name" value="ABHYDROLASE"/>
</dbReference>
<organism evidence="2 3">
    <name type="scientific">Mycobacterium simiae</name>
    <name type="common">Mycobacterium habana</name>
    <dbReference type="NCBI Taxonomy" id="1784"/>
    <lineage>
        <taxon>Bacteria</taxon>
        <taxon>Bacillati</taxon>
        <taxon>Actinomycetota</taxon>
        <taxon>Actinomycetes</taxon>
        <taxon>Mycobacteriales</taxon>
        <taxon>Mycobacteriaceae</taxon>
        <taxon>Mycobacterium</taxon>
        <taxon>Mycobacterium simiae complex</taxon>
    </lineage>
</organism>
<dbReference type="InterPro" id="IPR029058">
    <property type="entry name" value="AB_hydrolase_fold"/>
</dbReference>
<reference evidence="2 3" key="1">
    <citation type="submission" date="2017-03" db="EMBL/GenBank/DDBJ databases">
        <title>Genomic insights into Mycobacterium simiae human colonization.</title>
        <authorList>
            <person name="Steffani J.L."/>
            <person name="Brunck M.E."/>
            <person name="Cruz E."/>
            <person name="Montiel R."/>
            <person name="Barona F."/>
        </authorList>
    </citation>
    <scope>NUCLEOTIDE SEQUENCE [LARGE SCALE GENOMIC DNA]</scope>
    <source>
        <strain evidence="2 3">MsiGto</strain>
    </source>
</reference>
<protein>
    <recommendedName>
        <fullName evidence="1">AB hydrolase-1 domain-containing protein</fullName>
    </recommendedName>
</protein>
<gene>
    <name evidence="2" type="ORF">B5M45_20325</name>
</gene>
<proteinExistence type="predicted"/>
<dbReference type="Proteomes" id="UP000193040">
    <property type="component" value="Unassembled WGS sequence"/>
</dbReference>
<dbReference type="SUPFAM" id="SSF53474">
    <property type="entry name" value="alpha/beta-Hydrolases"/>
    <property type="match status" value="1"/>
</dbReference>
<dbReference type="PANTHER" id="PTHR43194:SF2">
    <property type="entry name" value="PEROXISOMAL MEMBRANE PROTEIN LPX1"/>
    <property type="match status" value="1"/>
</dbReference>
<evidence type="ECO:0000259" key="1">
    <source>
        <dbReference type="Pfam" id="PF12697"/>
    </source>
</evidence>
<evidence type="ECO:0000313" key="3">
    <source>
        <dbReference type="Proteomes" id="UP000193040"/>
    </source>
</evidence>
<dbReference type="InterPro" id="IPR050228">
    <property type="entry name" value="Carboxylesterase_BioH"/>
</dbReference>
<keyword evidence="3" id="KW-1185">Reference proteome</keyword>
<dbReference type="AlphaFoldDB" id="A0A1X0XYJ5"/>
<dbReference type="InterPro" id="IPR000073">
    <property type="entry name" value="AB_hydrolase_1"/>
</dbReference>
<dbReference type="Gene3D" id="3.40.50.1820">
    <property type="entry name" value="alpha/beta hydrolase"/>
    <property type="match status" value="1"/>
</dbReference>
<comment type="caution">
    <text evidence="2">The sequence shown here is derived from an EMBL/GenBank/DDBJ whole genome shotgun (WGS) entry which is preliminary data.</text>
</comment>
<evidence type="ECO:0000313" key="2">
    <source>
        <dbReference type="EMBL" id="ORJ57932.1"/>
    </source>
</evidence>
<dbReference type="PANTHER" id="PTHR43194">
    <property type="entry name" value="HYDROLASE ALPHA/BETA FOLD FAMILY"/>
    <property type="match status" value="1"/>
</dbReference>
<dbReference type="EMBL" id="MZZM01000025">
    <property type="protein sequence ID" value="ORJ57932.1"/>
    <property type="molecule type" value="Genomic_DNA"/>
</dbReference>
<name>A0A1X0XYJ5_MYCSI</name>
<sequence>MLEVIDKGKVSPQHPAPLLFVHGAWQAGWCWDVNFLDFFAAQGFRAVALSMRGHGESAPAKPSRLWSISHYLSDVASVVDKLSAMPVLVGHSMGGFVVQKYLEGRELPAAVLMGSAPPRGQLRSLLRSMARRPWGCTRFSLTGNPTHLYGSSAAGARELFFGDTATEALAASFAARLQPDSDRAIFFDMVAGNLVRTHKVSTPVLVIGGEKDRIYNQSDVRRTAKAYQTQPVFMPGMGHQLMLEPHWATVADTIKIWLSRYGL</sequence>